<dbReference type="Pfam" id="PF01545">
    <property type="entry name" value="Cation_efflux"/>
    <property type="match status" value="1"/>
</dbReference>
<dbReference type="RefSeq" id="WP_304421228.1">
    <property type="nucleotide sequence ID" value="NZ_JANCMU010000008.1"/>
</dbReference>
<feature type="domain" description="Cation efflux protein cytoplasmic" evidence="9">
    <location>
        <begin position="213"/>
        <end position="288"/>
    </location>
</feature>
<accession>A0A9X4N126</accession>
<evidence type="ECO:0000259" key="9">
    <source>
        <dbReference type="Pfam" id="PF16916"/>
    </source>
</evidence>
<reference evidence="10" key="1">
    <citation type="submission" date="2022-07" db="EMBL/GenBank/DDBJ databases">
        <title>Description and genome-wide analysis of Profundicola chukchiensis gen. nov., sp. nov., marine bacteria isolated from bottom sediments of the Chukchi Sea.</title>
        <authorList>
            <person name="Romanenko L."/>
            <person name="Otstavnykh N."/>
            <person name="Kurilenko V."/>
            <person name="Eremeev V."/>
            <person name="Velansky P."/>
            <person name="Mikhailov V."/>
            <person name="Isaeva M."/>
        </authorList>
    </citation>
    <scope>NUCLEOTIDE SEQUENCE</scope>
    <source>
        <strain evidence="10">KMM 9713</strain>
    </source>
</reference>
<feature type="transmembrane region" description="Helical" evidence="7">
    <location>
        <begin position="80"/>
        <end position="101"/>
    </location>
</feature>
<evidence type="ECO:0000256" key="7">
    <source>
        <dbReference type="SAM" id="Phobius"/>
    </source>
</evidence>
<gene>
    <name evidence="10" type="ORF">NMK71_11000</name>
</gene>
<dbReference type="GO" id="GO:0016020">
    <property type="term" value="C:membrane"/>
    <property type="evidence" value="ECO:0007669"/>
    <property type="project" value="UniProtKB-SubCell"/>
</dbReference>
<keyword evidence="11" id="KW-1185">Reference proteome</keyword>
<evidence type="ECO:0000256" key="5">
    <source>
        <dbReference type="ARBA" id="ARBA00022989"/>
    </source>
</evidence>
<feature type="transmembrane region" description="Helical" evidence="7">
    <location>
        <begin position="12"/>
        <end position="32"/>
    </location>
</feature>
<organism evidence="10 11">
    <name type="scientific">Profundicola chukchiensis</name>
    <dbReference type="NCBI Taxonomy" id="2961959"/>
    <lineage>
        <taxon>Bacteria</taxon>
        <taxon>Pseudomonadati</taxon>
        <taxon>Bacteroidota</taxon>
        <taxon>Flavobacteriia</taxon>
        <taxon>Flavobacteriales</taxon>
        <taxon>Weeksellaceae</taxon>
        <taxon>Profundicola</taxon>
    </lineage>
</organism>
<keyword evidence="5 7" id="KW-1133">Transmembrane helix</keyword>
<comment type="caution">
    <text evidence="10">The sequence shown here is derived from an EMBL/GenBank/DDBJ whole genome shotgun (WGS) entry which is preliminary data.</text>
</comment>
<dbReference type="SUPFAM" id="SSF161111">
    <property type="entry name" value="Cation efflux protein transmembrane domain-like"/>
    <property type="match status" value="1"/>
</dbReference>
<sequence>MSKAFQKAEKTIIQSVLGNILMAGLKITGGVLGNSFALIADGIESLTDVLSSFLVWIGIRYANRPADEDHPYGHGKAEPLITFVVVLFLVLAAIGIAYQAIVNIQSPRTAPEAFTLWILAGIIIAKEIMYRIVSKTGKETRSTAISADAWHHRSDAITSLMAFLGVSIALIMGEGWESADDWAALFASGIIVFNAYLIFRPALGEIMDEHIYDDFIEVIKATAEKVDGVISTEKCYVRKHGMQYNIDLHLIVSGKISVQEGHKIAHMTKNALVEKFPEILDVLIHVEPDICEIDF</sequence>
<dbReference type="Gene3D" id="1.20.1510.10">
    <property type="entry name" value="Cation efflux protein transmembrane domain"/>
    <property type="match status" value="1"/>
</dbReference>
<dbReference type="FunFam" id="1.20.1510.10:FF:000006">
    <property type="entry name" value="Divalent cation efflux transporter"/>
    <property type="match status" value="1"/>
</dbReference>
<comment type="similarity">
    <text evidence="2">Belongs to the cation diffusion facilitator (CDF) transporter (TC 2.A.4) family.</text>
</comment>
<dbReference type="PANTHER" id="PTHR43840">
    <property type="entry name" value="MITOCHONDRIAL METAL TRANSPORTER 1-RELATED"/>
    <property type="match status" value="1"/>
</dbReference>
<evidence type="ECO:0000256" key="3">
    <source>
        <dbReference type="ARBA" id="ARBA00022448"/>
    </source>
</evidence>
<dbReference type="NCBIfam" id="TIGR01297">
    <property type="entry name" value="CDF"/>
    <property type="match status" value="1"/>
</dbReference>
<evidence type="ECO:0000259" key="8">
    <source>
        <dbReference type="Pfam" id="PF01545"/>
    </source>
</evidence>
<dbReference type="InterPro" id="IPR036837">
    <property type="entry name" value="Cation_efflux_CTD_sf"/>
</dbReference>
<evidence type="ECO:0000313" key="10">
    <source>
        <dbReference type="EMBL" id="MDG4946940.1"/>
    </source>
</evidence>
<proteinExistence type="inferred from homology"/>
<dbReference type="Gene3D" id="3.30.70.1350">
    <property type="entry name" value="Cation efflux protein, cytoplasmic domain"/>
    <property type="match status" value="1"/>
</dbReference>
<keyword evidence="6 7" id="KW-0472">Membrane</keyword>
<comment type="subcellular location">
    <subcellularLocation>
        <location evidence="1">Membrane</location>
        <topology evidence="1">Multi-pass membrane protein</topology>
    </subcellularLocation>
</comment>
<evidence type="ECO:0000256" key="1">
    <source>
        <dbReference type="ARBA" id="ARBA00004141"/>
    </source>
</evidence>
<feature type="transmembrane region" description="Helical" evidence="7">
    <location>
        <begin position="38"/>
        <end position="59"/>
    </location>
</feature>
<keyword evidence="4 7" id="KW-0812">Transmembrane</keyword>
<feature type="transmembrane region" description="Helical" evidence="7">
    <location>
        <begin position="154"/>
        <end position="176"/>
    </location>
</feature>
<dbReference type="GO" id="GO:0008324">
    <property type="term" value="F:monoatomic cation transmembrane transporter activity"/>
    <property type="evidence" value="ECO:0007669"/>
    <property type="project" value="InterPro"/>
</dbReference>
<dbReference type="Proteomes" id="UP001152599">
    <property type="component" value="Unassembled WGS sequence"/>
</dbReference>
<dbReference type="InterPro" id="IPR058533">
    <property type="entry name" value="Cation_efflux_TM"/>
</dbReference>
<protein>
    <submittedName>
        <fullName evidence="10">Cation diffusion facilitator family transporter</fullName>
    </submittedName>
</protein>
<dbReference type="InterPro" id="IPR027469">
    <property type="entry name" value="Cation_efflux_TMD_sf"/>
</dbReference>
<dbReference type="InterPro" id="IPR050291">
    <property type="entry name" value="CDF_Transporter"/>
</dbReference>
<evidence type="ECO:0000256" key="6">
    <source>
        <dbReference type="ARBA" id="ARBA00023136"/>
    </source>
</evidence>
<evidence type="ECO:0000256" key="2">
    <source>
        <dbReference type="ARBA" id="ARBA00008114"/>
    </source>
</evidence>
<feature type="domain" description="Cation efflux protein transmembrane" evidence="8">
    <location>
        <begin position="13"/>
        <end position="207"/>
    </location>
</feature>
<name>A0A9X4N126_9FLAO</name>
<feature type="transmembrane region" description="Helical" evidence="7">
    <location>
        <begin position="113"/>
        <end position="133"/>
    </location>
</feature>
<dbReference type="InterPro" id="IPR027470">
    <property type="entry name" value="Cation_efflux_CTD"/>
</dbReference>
<dbReference type="SUPFAM" id="SSF160240">
    <property type="entry name" value="Cation efflux protein cytoplasmic domain-like"/>
    <property type="match status" value="1"/>
</dbReference>
<feature type="transmembrane region" description="Helical" evidence="7">
    <location>
        <begin position="182"/>
        <end position="199"/>
    </location>
</feature>
<dbReference type="AlphaFoldDB" id="A0A9X4N126"/>
<evidence type="ECO:0000256" key="4">
    <source>
        <dbReference type="ARBA" id="ARBA00022692"/>
    </source>
</evidence>
<dbReference type="Pfam" id="PF16916">
    <property type="entry name" value="ZT_dimer"/>
    <property type="match status" value="1"/>
</dbReference>
<dbReference type="InterPro" id="IPR002524">
    <property type="entry name" value="Cation_efflux"/>
</dbReference>
<dbReference type="PANTHER" id="PTHR43840:SF15">
    <property type="entry name" value="MITOCHONDRIAL METAL TRANSPORTER 1-RELATED"/>
    <property type="match status" value="1"/>
</dbReference>
<evidence type="ECO:0000313" key="11">
    <source>
        <dbReference type="Proteomes" id="UP001152599"/>
    </source>
</evidence>
<dbReference type="EMBL" id="JANCMU010000008">
    <property type="protein sequence ID" value="MDG4946940.1"/>
    <property type="molecule type" value="Genomic_DNA"/>
</dbReference>
<keyword evidence="3" id="KW-0813">Transport</keyword>